<reference evidence="2 3" key="1">
    <citation type="journal article" date="2019" name="Nat. Microbiol.">
        <title>Mediterranean grassland soil C-N compound turnover is dependent on rainfall and depth, and is mediated by genomically divergent microorganisms.</title>
        <authorList>
            <person name="Diamond S."/>
            <person name="Andeer P.F."/>
            <person name="Li Z."/>
            <person name="Crits-Christoph A."/>
            <person name="Burstein D."/>
            <person name="Anantharaman K."/>
            <person name="Lane K.R."/>
            <person name="Thomas B.C."/>
            <person name="Pan C."/>
            <person name="Northen T.R."/>
            <person name="Banfield J.F."/>
        </authorList>
    </citation>
    <scope>NUCLEOTIDE SEQUENCE [LARGE SCALE GENOMIC DNA]</scope>
    <source>
        <strain evidence="2">WS_3</strain>
    </source>
</reference>
<keyword evidence="1" id="KW-0812">Transmembrane</keyword>
<evidence type="ECO:0000256" key="1">
    <source>
        <dbReference type="SAM" id="Phobius"/>
    </source>
</evidence>
<accession>A0A538SKU0</accession>
<dbReference type="EMBL" id="VBOT01000049">
    <property type="protein sequence ID" value="TMQ51987.1"/>
    <property type="molecule type" value="Genomic_DNA"/>
</dbReference>
<proteinExistence type="predicted"/>
<feature type="transmembrane region" description="Helical" evidence="1">
    <location>
        <begin position="87"/>
        <end position="118"/>
    </location>
</feature>
<evidence type="ECO:0000313" key="3">
    <source>
        <dbReference type="Proteomes" id="UP000320184"/>
    </source>
</evidence>
<dbReference type="Proteomes" id="UP000320184">
    <property type="component" value="Unassembled WGS sequence"/>
</dbReference>
<feature type="transmembrane region" description="Helical" evidence="1">
    <location>
        <begin position="7"/>
        <end position="26"/>
    </location>
</feature>
<comment type="caution">
    <text evidence="2">The sequence shown here is derived from an EMBL/GenBank/DDBJ whole genome shotgun (WGS) entry which is preliminary data.</text>
</comment>
<feature type="transmembrane region" description="Helical" evidence="1">
    <location>
        <begin position="62"/>
        <end position="81"/>
    </location>
</feature>
<organism evidence="2 3">
    <name type="scientific">Eiseniibacteriota bacterium</name>
    <dbReference type="NCBI Taxonomy" id="2212470"/>
    <lineage>
        <taxon>Bacteria</taxon>
        <taxon>Candidatus Eiseniibacteriota</taxon>
    </lineage>
</organism>
<gene>
    <name evidence="2" type="ORF">E6K73_04190</name>
</gene>
<dbReference type="AlphaFoldDB" id="A0A538SKU0"/>
<sequence length="127" mass="13551">MTRPVRPIALVILTACMIYPGVTLLYQGVYPFVTGEYFNLVAQLGVWMTLAQKLHVSPVLVTFLKTGLGAAWVAGVLGLWAGDGKAYPLALLAAVGTLLYPGGAMVMAVLALVCLIFFREDPEQVPA</sequence>
<name>A0A538SKU0_UNCEI</name>
<keyword evidence="1" id="KW-0472">Membrane</keyword>
<protein>
    <submittedName>
        <fullName evidence="2">Uncharacterized protein</fullName>
    </submittedName>
</protein>
<keyword evidence="1" id="KW-1133">Transmembrane helix</keyword>
<evidence type="ECO:0000313" key="2">
    <source>
        <dbReference type="EMBL" id="TMQ51987.1"/>
    </source>
</evidence>